<evidence type="ECO:0000313" key="2">
    <source>
        <dbReference type="EMBL" id="OWM90893.1"/>
    </source>
</evidence>
<dbReference type="AlphaFoldDB" id="A0A218Y0T4"/>
<protein>
    <submittedName>
        <fullName evidence="2">Uncharacterized protein</fullName>
    </submittedName>
</protein>
<feature type="region of interest" description="Disordered" evidence="1">
    <location>
        <begin position="39"/>
        <end position="77"/>
    </location>
</feature>
<sequence length="105" mass="11141">MIYANDRATGKDAQTVEDILQELDIEDLTIAAEDANVNNEYGNANTPTSGDVSCSHQPSIDATGSASAGKTRKKSEADFSTISHAVNTMASDMKEACMMLSKSVH</sequence>
<dbReference type="Proteomes" id="UP000197138">
    <property type="component" value="Unassembled WGS sequence"/>
</dbReference>
<evidence type="ECO:0000313" key="3">
    <source>
        <dbReference type="Proteomes" id="UP000197138"/>
    </source>
</evidence>
<comment type="caution">
    <text evidence="2">The sequence shown here is derived from an EMBL/GenBank/DDBJ whole genome shotgun (WGS) entry which is preliminary data.</text>
</comment>
<proteinExistence type="predicted"/>
<reference evidence="3" key="1">
    <citation type="journal article" date="2017" name="Plant J.">
        <title>The pomegranate (Punica granatum L.) genome and the genomics of punicalagin biosynthesis.</title>
        <authorList>
            <person name="Qin G."/>
            <person name="Xu C."/>
            <person name="Ming R."/>
            <person name="Tang H."/>
            <person name="Guyot R."/>
            <person name="Kramer E.M."/>
            <person name="Hu Y."/>
            <person name="Yi X."/>
            <person name="Qi Y."/>
            <person name="Xu X."/>
            <person name="Gao Z."/>
            <person name="Pan H."/>
            <person name="Jian J."/>
            <person name="Tian Y."/>
            <person name="Yue Z."/>
            <person name="Xu Y."/>
        </authorList>
    </citation>
    <scope>NUCLEOTIDE SEQUENCE [LARGE SCALE GENOMIC DNA]</scope>
    <source>
        <strain evidence="3">cv. Dabenzi</strain>
    </source>
</reference>
<feature type="compositionally biased region" description="Polar residues" evidence="1">
    <location>
        <begin position="39"/>
        <end position="68"/>
    </location>
</feature>
<dbReference type="EMBL" id="MTKT01000527">
    <property type="protein sequence ID" value="OWM90893.1"/>
    <property type="molecule type" value="Genomic_DNA"/>
</dbReference>
<name>A0A218Y0T4_PUNGR</name>
<evidence type="ECO:0000256" key="1">
    <source>
        <dbReference type="SAM" id="MobiDB-lite"/>
    </source>
</evidence>
<accession>A0A218Y0T4</accession>
<organism evidence="2 3">
    <name type="scientific">Punica granatum</name>
    <name type="common">Pomegranate</name>
    <dbReference type="NCBI Taxonomy" id="22663"/>
    <lineage>
        <taxon>Eukaryota</taxon>
        <taxon>Viridiplantae</taxon>
        <taxon>Streptophyta</taxon>
        <taxon>Embryophyta</taxon>
        <taxon>Tracheophyta</taxon>
        <taxon>Spermatophyta</taxon>
        <taxon>Magnoliopsida</taxon>
        <taxon>eudicotyledons</taxon>
        <taxon>Gunneridae</taxon>
        <taxon>Pentapetalae</taxon>
        <taxon>rosids</taxon>
        <taxon>malvids</taxon>
        <taxon>Myrtales</taxon>
        <taxon>Lythraceae</taxon>
        <taxon>Punica</taxon>
    </lineage>
</organism>
<gene>
    <name evidence="2" type="ORF">CDL15_Pgr027380</name>
</gene>